<evidence type="ECO:0000256" key="1">
    <source>
        <dbReference type="ARBA" id="ARBA00004651"/>
    </source>
</evidence>
<dbReference type="RefSeq" id="WP_179754106.1">
    <property type="nucleotide sequence ID" value="NZ_JACCBU010000001.1"/>
</dbReference>
<sequence length="150" mass="16277">MTPRLLYRIVATAEAITWTLLIIGLILRAAGVTELGVRIGGGVHGFAFLCYVLVTVFAGLNLGWRPKIILAGLGSAIVPWATIPFERWAERRGLLSGDWQREGDGRLARLTGWVLRHPLPAVAIALAAVVVIFGTLLWLGPPSGWPTRFS</sequence>
<name>A0A7Y9IA56_9ACTN</name>
<feature type="transmembrane region" description="Helical" evidence="6">
    <location>
        <begin position="119"/>
        <end position="140"/>
    </location>
</feature>
<evidence type="ECO:0000256" key="2">
    <source>
        <dbReference type="ARBA" id="ARBA00022475"/>
    </source>
</evidence>
<evidence type="ECO:0000256" key="5">
    <source>
        <dbReference type="ARBA" id="ARBA00023136"/>
    </source>
</evidence>
<feature type="transmembrane region" description="Helical" evidence="6">
    <location>
        <begin position="39"/>
        <end position="62"/>
    </location>
</feature>
<gene>
    <name evidence="8" type="ORF">BKA15_004281</name>
</gene>
<comment type="subcellular location">
    <subcellularLocation>
        <location evidence="1">Cell membrane</location>
        <topology evidence="1">Multi-pass membrane protein</topology>
    </subcellularLocation>
</comment>
<keyword evidence="5 6" id="KW-0472">Membrane</keyword>
<keyword evidence="4 6" id="KW-1133">Transmembrane helix</keyword>
<evidence type="ECO:0000256" key="4">
    <source>
        <dbReference type="ARBA" id="ARBA00022989"/>
    </source>
</evidence>
<feature type="transmembrane region" description="Helical" evidence="6">
    <location>
        <begin position="6"/>
        <end position="27"/>
    </location>
</feature>
<organism evidence="8 9">
    <name type="scientific">Microlunatus parietis</name>
    <dbReference type="NCBI Taxonomy" id="682979"/>
    <lineage>
        <taxon>Bacteria</taxon>
        <taxon>Bacillati</taxon>
        <taxon>Actinomycetota</taxon>
        <taxon>Actinomycetes</taxon>
        <taxon>Propionibacteriales</taxon>
        <taxon>Propionibacteriaceae</taxon>
        <taxon>Microlunatus</taxon>
    </lineage>
</organism>
<keyword evidence="3 6" id="KW-0812">Transmembrane</keyword>
<evidence type="ECO:0000259" key="7">
    <source>
        <dbReference type="Pfam" id="PF12823"/>
    </source>
</evidence>
<evidence type="ECO:0000313" key="9">
    <source>
        <dbReference type="Proteomes" id="UP000569914"/>
    </source>
</evidence>
<accession>A0A7Y9IA56</accession>
<dbReference type="PANTHER" id="PTHR40077:SF1">
    <property type="entry name" value="MEMBRANE PROTEIN"/>
    <property type="match status" value="1"/>
</dbReference>
<dbReference type="EMBL" id="JACCBU010000001">
    <property type="protein sequence ID" value="NYE72952.1"/>
    <property type="molecule type" value="Genomic_DNA"/>
</dbReference>
<keyword evidence="9" id="KW-1185">Reference proteome</keyword>
<dbReference type="GO" id="GO:0005886">
    <property type="term" value="C:plasma membrane"/>
    <property type="evidence" value="ECO:0007669"/>
    <property type="project" value="UniProtKB-SubCell"/>
</dbReference>
<comment type="caution">
    <text evidence="8">The sequence shown here is derived from an EMBL/GenBank/DDBJ whole genome shotgun (WGS) entry which is preliminary data.</text>
</comment>
<dbReference type="Proteomes" id="UP000569914">
    <property type="component" value="Unassembled WGS sequence"/>
</dbReference>
<proteinExistence type="predicted"/>
<evidence type="ECO:0000256" key="6">
    <source>
        <dbReference type="SAM" id="Phobius"/>
    </source>
</evidence>
<dbReference type="PANTHER" id="PTHR40077">
    <property type="entry name" value="MEMBRANE PROTEIN-RELATED"/>
    <property type="match status" value="1"/>
</dbReference>
<evidence type="ECO:0000313" key="8">
    <source>
        <dbReference type="EMBL" id="NYE72952.1"/>
    </source>
</evidence>
<dbReference type="AlphaFoldDB" id="A0A7Y9IA56"/>
<reference evidence="8 9" key="1">
    <citation type="submission" date="2020-07" db="EMBL/GenBank/DDBJ databases">
        <title>Sequencing the genomes of 1000 actinobacteria strains.</title>
        <authorList>
            <person name="Klenk H.-P."/>
        </authorList>
    </citation>
    <scope>NUCLEOTIDE SEQUENCE [LARGE SCALE GENOMIC DNA]</scope>
    <source>
        <strain evidence="8 9">DSM 22083</strain>
    </source>
</reference>
<dbReference type="NCBIfam" id="TIGR03954">
    <property type="entry name" value="integ_memb_HG"/>
    <property type="match status" value="1"/>
</dbReference>
<protein>
    <submittedName>
        <fullName evidence="8">Integral membrane protein</fullName>
    </submittedName>
</protein>
<dbReference type="Pfam" id="PF12823">
    <property type="entry name" value="DUF3817"/>
    <property type="match status" value="1"/>
</dbReference>
<evidence type="ECO:0000256" key="3">
    <source>
        <dbReference type="ARBA" id="ARBA00022692"/>
    </source>
</evidence>
<dbReference type="InterPro" id="IPR023845">
    <property type="entry name" value="DUF3817_TM"/>
</dbReference>
<keyword evidence="2" id="KW-1003">Cell membrane</keyword>
<feature type="domain" description="DUF3817" evidence="7">
    <location>
        <begin position="6"/>
        <end position="91"/>
    </location>
</feature>